<gene>
    <name evidence="3" type="ORF">BSL78_10101</name>
</gene>
<feature type="region of interest" description="Disordered" evidence="1">
    <location>
        <begin position="376"/>
        <end position="418"/>
    </location>
</feature>
<evidence type="ECO:0000313" key="4">
    <source>
        <dbReference type="Proteomes" id="UP000230750"/>
    </source>
</evidence>
<dbReference type="Proteomes" id="UP000230750">
    <property type="component" value="Unassembled WGS sequence"/>
</dbReference>
<feature type="region of interest" description="Disordered" evidence="1">
    <location>
        <begin position="442"/>
        <end position="502"/>
    </location>
</feature>
<dbReference type="OrthoDB" id="377549at2759"/>
<dbReference type="AlphaFoldDB" id="A0A2G8KYD9"/>
<feature type="compositionally biased region" description="Polar residues" evidence="1">
    <location>
        <begin position="462"/>
        <end position="481"/>
    </location>
</feature>
<feature type="transmembrane region" description="Helical" evidence="2">
    <location>
        <begin position="265"/>
        <end position="282"/>
    </location>
</feature>
<keyword evidence="4" id="KW-1185">Reference proteome</keyword>
<keyword evidence="2" id="KW-1133">Transmembrane helix</keyword>
<evidence type="ECO:0000256" key="2">
    <source>
        <dbReference type="SAM" id="Phobius"/>
    </source>
</evidence>
<keyword evidence="2" id="KW-0472">Membrane</keyword>
<proteinExistence type="predicted"/>
<sequence>MVIICFAKSVQTQGDGKYQMGNSDKHRFESGQSQFALINKESKNPRYGKCWTTALTKVTEGCKKLTDDEQSRMALALTNCHLEKAGFTTLYPCSEDQSTSSCLSPMQTDIAAFNAYTEFFTHSQNICFFLQSQVWHEKTEETVSKLAKSSEVVADQLEVTSNLQSQMMEKQAASMQNQEVILQNEEYLREALKSSADSVRDIFDEMKTSTGQQQLLFDKTFERINVIQRLILGEFSWIQSLLFYVAAILIVYIATSAPRSAGARLWMFGVVLLSWVTERVLFSWNESEDEETIYRNVWLCRKISSTVAFVILLGFVYYYEDYNQLNHKLLVELHEKVGNVVNRQIATDETNFSPLPVKSMPAVKGPSSLSAITSPYQEDRDITYMPNQSDYSSDSDTESFVSALPGSRRPSRPTTPVILDSGVPILNASSFNRSEMDMSKLTFTSPHGDFSVTVKKRGQPKGSKNNTSRNSSPFTSPSGKSPYNLRRRSQNPSPNPLLDRETVETFIKTVEGKGKNRLSSARIKEIE</sequence>
<protein>
    <submittedName>
        <fullName evidence="3">Uncharacterized protein</fullName>
    </submittedName>
</protein>
<evidence type="ECO:0000313" key="3">
    <source>
        <dbReference type="EMBL" id="PIK52992.1"/>
    </source>
</evidence>
<feature type="transmembrane region" description="Helical" evidence="2">
    <location>
        <begin position="302"/>
        <end position="319"/>
    </location>
</feature>
<feature type="compositionally biased region" description="Polar residues" evidence="1">
    <location>
        <begin position="385"/>
        <end position="400"/>
    </location>
</feature>
<accession>A0A2G8KYD9</accession>
<evidence type="ECO:0000256" key="1">
    <source>
        <dbReference type="SAM" id="MobiDB-lite"/>
    </source>
</evidence>
<organism evidence="3 4">
    <name type="scientific">Stichopus japonicus</name>
    <name type="common">Sea cucumber</name>
    <dbReference type="NCBI Taxonomy" id="307972"/>
    <lineage>
        <taxon>Eukaryota</taxon>
        <taxon>Metazoa</taxon>
        <taxon>Echinodermata</taxon>
        <taxon>Eleutherozoa</taxon>
        <taxon>Echinozoa</taxon>
        <taxon>Holothuroidea</taxon>
        <taxon>Aspidochirotacea</taxon>
        <taxon>Aspidochirotida</taxon>
        <taxon>Stichopodidae</taxon>
        <taxon>Apostichopus</taxon>
    </lineage>
</organism>
<reference evidence="3 4" key="1">
    <citation type="journal article" date="2017" name="PLoS Biol.">
        <title>The sea cucumber genome provides insights into morphological evolution and visceral regeneration.</title>
        <authorList>
            <person name="Zhang X."/>
            <person name="Sun L."/>
            <person name="Yuan J."/>
            <person name="Sun Y."/>
            <person name="Gao Y."/>
            <person name="Zhang L."/>
            <person name="Li S."/>
            <person name="Dai H."/>
            <person name="Hamel J.F."/>
            <person name="Liu C."/>
            <person name="Yu Y."/>
            <person name="Liu S."/>
            <person name="Lin W."/>
            <person name="Guo K."/>
            <person name="Jin S."/>
            <person name="Xu P."/>
            <person name="Storey K.B."/>
            <person name="Huan P."/>
            <person name="Zhang T."/>
            <person name="Zhou Y."/>
            <person name="Zhang J."/>
            <person name="Lin C."/>
            <person name="Li X."/>
            <person name="Xing L."/>
            <person name="Huo D."/>
            <person name="Sun M."/>
            <person name="Wang L."/>
            <person name="Mercier A."/>
            <person name="Li F."/>
            <person name="Yang H."/>
            <person name="Xiang J."/>
        </authorList>
    </citation>
    <scope>NUCLEOTIDE SEQUENCE [LARGE SCALE GENOMIC DNA]</scope>
    <source>
        <strain evidence="3">Shaxun</strain>
        <tissue evidence="3">Muscle</tissue>
    </source>
</reference>
<dbReference type="InterPro" id="IPR040346">
    <property type="entry name" value="GEX1/Brambleberry"/>
</dbReference>
<comment type="caution">
    <text evidence="3">The sequence shown here is derived from an EMBL/GenBank/DDBJ whole genome shotgun (WGS) entry which is preliminary data.</text>
</comment>
<feature type="transmembrane region" description="Helical" evidence="2">
    <location>
        <begin position="235"/>
        <end position="253"/>
    </location>
</feature>
<dbReference type="PANTHER" id="PTHR33538:SF2">
    <property type="entry name" value="PROTEIN GAMETE EXPRESSED 1"/>
    <property type="match status" value="1"/>
</dbReference>
<dbReference type="EMBL" id="MRZV01000306">
    <property type="protein sequence ID" value="PIK52992.1"/>
    <property type="molecule type" value="Genomic_DNA"/>
</dbReference>
<keyword evidence="2" id="KW-0812">Transmembrane</keyword>
<name>A0A2G8KYD9_STIJA</name>
<dbReference type="STRING" id="307972.A0A2G8KYD9"/>
<dbReference type="PANTHER" id="PTHR33538">
    <property type="entry name" value="PROTEIN GAMETE EXPRESSED 1"/>
    <property type="match status" value="1"/>
</dbReference>